<organism evidence="4 5">
    <name type="scientific">Flintibacter faecis</name>
    <dbReference type="NCBI Taxonomy" id="2763047"/>
    <lineage>
        <taxon>Bacteria</taxon>
        <taxon>Bacillati</taxon>
        <taxon>Bacillota</taxon>
        <taxon>Clostridia</taxon>
        <taxon>Eubacteriales</taxon>
        <taxon>Flintibacter</taxon>
    </lineage>
</organism>
<feature type="transmembrane region" description="Helical" evidence="2">
    <location>
        <begin position="202"/>
        <end position="224"/>
    </location>
</feature>
<dbReference type="Pfam" id="PF01381">
    <property type="entry name" value="HTH_3"/>
    <property type="match status" value="1"/>
</dbReference>
<dbReference type="PANTHER" id="PTHR46558:SF11">
    <property type="entry name" value="HTH-TYPE TRANSCRIPTIONAL REGULATOR XRE"/>
    <property type="match status" value="1"/>
</dbReference>
<reference evidence="4" key="1">
    <citation type="submission" date="2020-08" db="EMBL/GenBank/DDBJ databases">
        <title>Genome public.</title>
        <authorList>
            <person name="Liu C."/>
            <person name="Sun Q."/>
        </authorList>
    </citation>
    <scope>NUCLEOTIDE SEQUENCE</scope>
    <source>
        <strain evidence="4">BX5</strain>
    </source>
</reference>
<evidence type="ECO:0000259" key="3">
    <source>
        <dbReference type="PROSITE" id="PS50943"/>
    </source>
</evidence>
<dbReference type="Proteomes" id="UP000602260">
    <property type="component" value="Unassembled WGS sequence"/>
</dbReference>
<keyword evidence="2" id="KW-0472">Membrane</keyword>
<dbReference type="InterPro" id="IPR010982">
    <property type="entry name" value="Lambda_DNA-bd_dom_sf"/>
</dbReference>
<proteinExistence type="predicted"/>
<dbReference type="CDD" id="cd00093">
    <property type="entry name" value="HTH_XRE"/>
    <property type="match status" value="1"/>
</dbReference>
<feature type="domain" description="HTH cro/C1-type" evidence="3">
    <location>
        <begin position="13"/>
        <end position="67"/>
    </location>
</feature>
<accession>A0A8J6J2F4</accession>
<dbReference type="AlphaFoldDB" id="A0A8J6J2F4"/>
<evidence type="ECO:0000256" key="1">
    <source>
        <dbReference type="ARBA" id="ARBA00023125"/>
    </source>
</evidence>
<dbReference type="PANTHER" id="PTHR46558">
    <property type="entry name" value="TRACRIPTIONAL REGULATORY PROTEIN-RELATED-RELATED"/>
    <property type="match status" value="1"/>
</dbReference>
<dbReference type="SMART" id="SM00530">
    <property type="entry name" value="HTH_XRE"/>
    <property type="match status" value="1"/>
</dbReference>
<keyword evidence="2" id="KW-0812">Transmembrane</keyword>
<evidence type="ECO:0000313" key="4">
    <source>
        <dbReference type="EMBL" id="MBC5716300.1"/>
    </source>
</evidence>
<feature type="transmembrane region" description="Helical" evidence="2">
    <location>
        <begin position="230"/>
        <end position="248"/>
    </location>
</feature>
<sequence length="252" mass="28396">MFNIDKKKFGAFVAALRKEKGITQKELSEQLCISDKAVSKWETGVSLPDTVLLIPLANLLDVSVTELLVCERLPSNDALKPDKVEDIVKTAITYADEAPERAYHVKSKWIVIYGISLLICGISTFLNYTTAKPCMDALVTFVLMCAVFGAYFCCFVRTKLSRLYDENNVNIFYDGPFRMNVPGVNFNNRNWPHIVQALRLSLCLNMILLPILNLLISSMAVAVWENIGKYVFLAIMLCSVFLPIYVVGKKYE</sequence>
<keyword evidence="1" id="KW-0238">DNA-binding</keyword>
<keyword evidence="2" id="KW-1133">Transmembrane helix</keyword>
<dbReference type="RefSeq" id="WP_186877781.1">
    <property type="nucleotide sequence ID" value="NZ_JACOPN010000002.1"/>
</dbReference>
<evidence type="ECO:0000256" key="2">
    <source>
        <dbReference type="SAM" id="Phobius"/>
    </source>
</evidence>
<dbReference type="EMBL" id="JACOPN010000002">
    <property type="protein sequence ID" value="MBC5716300.1"/>
    <property type="molecule type" value="Genomic_DNA"/>
</dbReference>
<protein>
    <submittedName>
        <fullName evidence="4">Helix-turn-helix transcriptional regulator</fullName>
    </submittedName>
</protein>
<feature type="transmembrane region" description="Helical" evidence="2">
    <location>
        <begin position="137"/>
        <end position="156"/>
    </location>
</feature>
<feature type="transmembrane region" description="Helical" evidence="2">
    <location>
        <begin position="110"/>
        <end position="131"/>
    </location>
</feature>
<gene>
    <name evidence="4" type="ORF">H8S55_03005</name>
</gene>
<dbReference type="GO" id="GO:0003677">
    <property type="term" value="F:DNA binding"/>
    <property type="evidence" value="ECO:0007669"/>
    <property type="project" value="UniProtKB-KW"/>
</dbReference>
<name>A0A8J6J2F4_9FIRM</name>
<dbReference type="InterPro" id="IPR001387">
    <property type="entry name" value="Cro/C1-type_HTH"/>
</dbReference>
<keyword evidence="5" id="KW-1185">Reference proteome</keyword>
<comment type="caution">
    <text evidence="4">The sequence shown here is derived from an EMBL/GenBank/DDBJ whole genome shotgun (WGS) entry which is preliminary data.</text>
</comment>
<dbReference type="Gene3D" id="1.10.260.40">
    <property type="entry name" value="lambda repressor-like DNA-binding domains"/>
    <property type="match status" value="1"/>
</dbReference>
<evidence type="ECO:0000313" key="5">
    <source>
        <dbReference type="Proteomes" id="UP000602260"/>
    </source>
</evidence>
<dbReference type="PROSITE" id="PS50943">
    <property type="entry name" value="HTH_CROC1"/>
    <property type="match status" value="1"/>
</dbReference>
<dbReference type="SUPFAM" id="SSF47413">
    <property type="entry name" value="lambda repressor-like DNA-binding domains"/>
    <property type="match status" value="1"/>
</dbReference>